<dbReference type="GO" id="GO:0004497">
    <property type="term" value="F:monooxygenase activity"/>
    <property type="evidence" value="ECO:0007669"/>
    <property type="project" value="UniProtKB-KW"/>
</dbReference>
<comment type="caution">
    <text evidence="3">The sequence shown here is derived from an EMBL/GenBank/DDBJ whole genome shotgun (WGS) entry which is preliminary data.</text>
</comment>
<protein>
    <submittedName>
        <fullName evidence="3">Alkanesulfonate monooxygenase SsuD/methylene tetrahydromethanopterin reductase-like flavin-dependent oxidoreductase (Luciferase family)</fullName>
    </submittedName>
</protein>
<dbReference type="RefSeq" id="WP_184979261.1">
    <property type="nucleotide sequence ID" value="NZ_BAAALO010000017.1"/>
</dbReference>
<dbReference type="AlphaFoldDB" id="A0A7X0IBI7"/>
<dbReference type="SUPFAM" id="SSF51679">
    <property type="entry name" value="Bacterial luciferase-like"/>
    <property type="match status" value="1"/>
</dbReference>
<evidence type="ECO:0000313" key="3">
    <source>
        <dbReference type="EMBL" id="MBB6472162.1"/>
    </source>
</evidence>
<sequence>MRLSVALGQWPDRPAGEAVRTARIADHHGYPEVWVSERGGHDVFALATAIGLRTSRITVTAGPLTPGARDPAAIATGVASVAELTGRRVDLALGTAWPPAGGGHGAATALRESAAALRPLLAVREPGPELTIAACGPEEVRVAAEAGRMVITMFTPAVAARLITDLRLLSRTTRVAAWVTAAVDPGEAALRQLRRSVAPFVAAPGYREMFAEAGFADVVAYADVAPGPDTVAEAIPEALLESVALLGDSVEIMDRLDAYAEAGLDEVALVPVSTDDDPCGEATLKALAG</sequence>
<evidence type="ECO:0000256" key="1">
    <source>
        <dbReference type="ARBA" id="ARBA00023002"/>
    </source>
</evidence>
<dbReference type="Proteomes" id="UP000555564">
    <property type="component" value="Unassembled WGS sequence"/>
</dbReference>
<dbReference type="PANTHER" id="PTHR43244:SF1">
    <property type="entry name" value="5,10-METHYLENETETRAHYDROMETHANOPTERIN REDUCTASE"/>
    <property type="match status" value="1"/>
</dbReference>
<dbReference type="PANTHER" id="PTHR43244">
    <property type="match status" value="1"/>
</dbReference>
<proteinExistence type="predicted"/>
<dbReference type="GO" id="GO:0016705">
    <property type="term" value="F:oxidoreductase activity, acting on paired donors, with incorporation or reduction of molecular oxygen"/>
    <property type="evidence" value="ECO:0007669"/>
    <property type="project" value="InterPro"/>
</dbReference>
<accession>A0A7X0IBI7</accession>
<dbReference type="InterPro" id="IPR050564">
    <property type="entry name" value="F420-G6PD/mer"/>
</dbReference>
<dbReference type="InterPro" id="IPR036661">
    <property type="entry name" value="Luciferase-like_sf"/>
</dbReference>
<reference evidence="3 4" key="1">
    <citation type="submission" date="2020-08" db="EMBL/GenBank/DDBJ databases">
        <title>Sequencing the genomes of 1000 actinobacteria strains.</title>
        <authorList>
            <person name="Klenk H.-P."/>
        </authorList>
    </citation>
    <scope>NUCLEOTIDE SEQUENCE [LARGE SCALE GENOMIC DNA]</scope>
    <source>
        <strain evidence="3 4">DSM 44936</strain>
    </source>
</reference>
<dbReference type="Pfam" id="PF00296">
    <property type="entry name" value="Bac_luciferase"/>
    <property type="match status" value="1"/>
</dbReference>
<evidence type="ECO:0000313" key="4">
    <source>
        <dbReference type="Proteomes" id="UP000555564"/>
    </source>
</evidence>
<gene>
    <name evidence="3" type="ORF">BJ992_001593</name>
</gene>
<dbReference type="InterPro" id="IPR011251">
    <property type="entry name" value="Luciferase-like_dom"/>
</dbReference>
<feature type="domain" description="Luciferase-like" evidence="2">
    <location>
        <begin position="14"/>
        <end position="265"/>
    </location>
</feature>
<dbReference type="EMBL" id="JACHIU010000001">
    <property type="protein sequence ID" value="MBB6472162.1"/>
    <property type="molecule type" value="Genomic_DNA"/>
</dbReference>
<dbReference type="Gene3D" id="3.20.20.30">
    <property type="entry name" value="Luciferase-like domain"/>
    <property type="match status" value="1"/>
</dbReference>
<organism evidence="3 4">
    <name type="scientific">Sphaerisporangium rubeum</name>
    <dbReference type="NCBI Taxonomy" id="321317"/>
    <lineage>
        <taxon>Bacteria</taxon>
        <taxon>Bacillati</taxon>
        <taxon>Actinomycetota</taxon>
        <taxon>Actinomycetes</taxon>
        <taxon>Streptosporangiales</taxon>
        <taxon>Streptosporangiaceae</taxon>
        <taxon>Sphaerisporangium</taxon>
    </lineage>
</organism>
<keyword evidence="3" id="KW-0503">Monooxygenase</keyword>
<keyword evidence="1" id="KW-0560">Oxidoreductase</keyword>
<evidence type="ECO:0000259" key="2">
    <source>
        <dbReference type="Pfam" id="PF00296"/>
    </source>
</evidence>
<name>A0A7X0IBI7_9ACTN</name>
<keyword evidence="4" id="KW-1185">Reference proteome</keyword>